<evidence type="ECO:0000256" key="4">
    <source>
        <dbReference type="ARBA" id="ARBA00014232"/>
    </source>
</evidence>
<feature type="compositionally biased region" description="Polar residues" evidence="15">
    <location>
        <begin position="460"/>
        <end position="469"/>
    </location>
</feature>
<evidence type="ECO:0000256" key="7">
    <source>
        <dbReference type="ARBA" id="ARBA00022603"/>
    </source>
</evidence>
<comment type="function">
    <text evidence="1">Histone methyltransferase that trimethylates 'Lys-20' of histone H4 to form H4K20me3.</text>
</comment>
<evidence type="ECO:0000256" key="6">
    <source>
        <dbReference type="ARBA" id="ARBA00022454"/>
    </source>
</evidence>
<feature type="region of interest" description="Disordered" evidence="15">
    <location>
        <begin position="399"/>
        <end position="418"/>
    </location>
</feature>
<accession>A0AAJ0FHI8</accession>
<dbReference type="InterPro" id="IPR001214">
    <property type="entry name" value="SET_dom"/>
</dbReference>
<dbReference type="PANTHER" id="PTHR12977">
    <property type="entry name" value="SUPPRESSOR OF VARIEGATION 4-20-RELATED"/>
    <property type="match status" value="1"/>
</dbReference>
<gene>
    <name evidence="17" type="ORF">QBC33DRAFT_562770</name>
</gene>
<evidence type="ECO:0000256" key="9">
    <source>
        <dbReference type="ARBA" id="ARBA00022691"/>
    </source>
</evidence>
<dbReference type="SMART" id="SM00317">
    <property type="entry name" value="SET"/>
    <property type="match status" value="1"/>
</dbReference>
<evidence type="ECO:0000256" key="12">
    <source>
        <dbReference type="ARBA" id="ARBA00024057"/>
    </source>
</evidence>
<dbReference type="GO" id="GO:0140943">
    <property type="term" value="F:histone H4K20 trimethyltransferase activity"/>
    <property type="evidence" value="ECO:0007669"/>
    <property type="project" value="UniProtKB-EC"/>
</dbReference>
<dbReference type="GO" id="GO:0032259">
    <property type="term" value="P:methylation"/>
    <property type="evidence" value="ECO:0007669"/>
    <property type="project" value="UniProtKB-KW"/>
</dbReference>
<dbReference type="Proteomes" id="UP001244011">
    <property type="component" value="Unassembled WGS sequence"/>
</dbReference>
<sequence>MPRTATPSKRQQLTLAQLAAYDDILTDALVDHVYYWTTIPKNRPSYHPSRGVRENEIGKLIQTHLILDKDMAAAEEKLLATDGLKKFCNSLKTPKEKDDFRAHLRRYMSIYLSDCPFEVNATNRYTIVTHEASVTARRYIKPNETIKYLSGIQVVITPEEEAEMALRKKDFSIVVSSRNKCTSLFMGPARFANHDCDANARLVTSGQAGIEIIACKPIDVGDEITVTYGENYFGEDNCECLCRTCEENLVNGWKNEDGGVAVTKSIEDDLVGATQGYSLRRRRRDESACGASSRTPSVTPDIRPRVLKRSKSQRMLGGRASTVGSAAPEPSGIRKSALKRKRDTLATPPVTPAKKQKTTHYELTPVMPGSPSSRGSSNAGFGPSPVASEAGQGDAMLTDVTTPAEDSPEPIIRSPELTPIQRSIQVIKQEDAVDEITVQTVPDAMPPFDISRLMLPSANLPATSPSSSDEGARDPSGNNPHLIVLPAMGSLGTKPALESATHHQRPTSPNERSLAPDDPLLTPSKAPQSAATPTATDAPIPVKRGRGRPRKSEPPAKPKEPAVANRKRKAVSRTPAASPAPSADAGEEEEPQQRRRLPGDYTLTPLLLSEPETAWIHCTNCNSAFVQRDAYYTRSSCPRCERHSKLYGYVWPKTERGGRGDGEERVLDHRMVHRFLAADEEAKVRGRAHYRDRLLAQEDAAGLGQKRGRGRAVAKEEEEVEVQVEIQVGSDDAENGLRRSGRIRKVSVRASMG</sequence>
<keyword evidence="8" id="KW-0808">Transferase</keyword>
<comment type="catalytic activity">
    <reaction evidence="14">
        <text>L-lysyl(20)-[histone H4] + 3 S-adenosyl-L-methionine = N(6),N(6),N(6)-trimethyl-L-lysyl(20)-[histone H4] + 3 S-adenosyl-L-homocysteine + 3 H(+)</text>
        <dbReference type="Rhea" id="RHEA:64456"/>
        <dbReference type="Rhea" id="RHEA-COMP:15554"/>
        <dbReference type="Rhea" id="RHEA-COMP:15998"/>
        <dbReference type="ChEBI" id="CHEBI:15378"/>
        <dbReference type="ChEBI" id="CHEBI:29969"/>
        <dbReference type="ChEBI" id="CHEBI:57856"/>
        <dbReference type="ChEBI" id="CHEBI:59789"/>
        <dbReference type="ChEBI" id="CHEBI:61961"/>
        <dbReference type="EC" id="2.1.1.372"/>
    </reaction>
</comment>
<feature type="compositionally biased region" description="Low complexity" evidence="15">
    <location>
        <begin position="522"/>
        <end position="541"/>
    </location>
</feature>
<keyword evidence="10" id="KW-0156">Chromatin regulator</keyword>
<keyword evidence="11" id="KW-0539">Nucleus</keyword>
<dbReference type="EC" id="2.1.1.372" evidence="12"/>
<dbReference type="EMBL" id="MU839027">
    <property type="protein sequence ID" value="KAK1763438.1"/>
    <property type="molecule type" value="Genomic_DNA"/>
</dbReference>
<dbReference type="RefSeq" id="XP_060279651.1">
    <property type="nucleotide sequence ID" value="XM_060430233.1"/>
</dbReference>
<evidence type="ECO:0000256" key="10">
    <source>
        <dbReference type="ARBA" id="ARBA00022853"/>
    </source>
</evidence>
<evidence type="ECO:0000256" key="1">
    <source>
        <dbReference type="ARBA" id="ARBA00001984"/>
    </source>
</evidence>
<feature type="compositionally biased region" description="Polar residues" evidence="15">
    <location>
        <begin position="370"/>
        <end position="379"/>
    </location>
</feature>
<dbReference type="GeneID" id="85313420"/>
<evidence type="ECO:0000256" key="11">
    <source>
        <dbReference type="ARBA" id="ARBA00023242"/>
    </source>
</evidence>
<dbReference type="InterPro" id="IPR041938">
    <property type="entry name" value="Hist-Lys_N-MTase_N"/>
</dbReference>
<evidence type="ECO:0000313" key="18">
    <source>
        <dbReference type="Proteomes" id="UP001244011"/>
    </source>
</evidence>
<dbReference type="Pfam" id="PF00856">
    <property type="entry name" value="SET"/>
    <property type="match status" value="1"/>
</dbReference>
<dbReference type="AlphaFoldDB" id="A0AAJ0FHI8"/>
<evidence type="ECO:0000256" key="15">
    <source>
        <dbReference type="SAM" id="MobiDB-lite"/>
    </source>
</evidence>
<dbReference type="PROSITE" id="PS50280">
    <property type="entry name" value="SET"/>
    <property type="match status" value="1"/>
</dbReference>
<evidence type="ECO:0000256" key="3">
    <source>
        <dbReference type="ARBA" id="ARBA00004286"/>
    </source>
</evidence>
<proteinExistence type="predicted"/>
<feature type="compositionally biased region" description="Low complexity" evidence="15">
    <location>
        <begin position="575"/>
        <end position="584"/>
    </location>
</feature>
<keyword evidence="9" id="KW-0949">S-adenosyl-L-methionine</keyword>
<dbReference type="GO" id="GO:0005694">
    <property type="term" value="C:chromosome"/>
    <property type="evidence" value="ECO:0007669"/>
    <property type="project" value="UniProtKB-SubCell"/>
</dbReference>
<keyword evidence="18" id="KW-1185">Reference proteome</keyword>
<evidence type="ECO:0000313" key="17">
    <source>
        <dbReference type="EMBL" id="KAK1763438.1"/>
    </source>
</evidence>
<organism evidence="17 18">
    <name type="scientific">Phialemonium atrogriseum</name>
    <dbReference type="NCBI Taxonomy" id="1093897"/>
    <lineage>
        <taxon>Eukaryota</taxon>
        <taxon>Fungi</taxon>
        <taxon>Dikarya</taxon>
        <taxon>Ascomycota</taxon>
        <taxon>Pezizomycotina</taxon>
        <taxon>Sordariomycetes</taxon>
        <taxon>Sordariomycetidae</taxon>
        <taxon>Cephalothecales</taxon>
        <taxon>Cephalothecaceae</taxon>
        <taxon>Phialemonium</taxon>
    </lineage>
</organism>
<dbReference type="PANTHER" id="PTHR12977:SF4">
    <property type="entry name" value="HISTONE-LYSINE N-METHYLTRANSFERASE KMT5B"/>
    <property type="match status" value="1"/>
</dbReference>
<comment type="subcellular location">
    <subcellularLocation>
        <location evidence="3">Chromosome</location>
    </subcellularLocation>
    <subcellularLocation>
        <location evidence="2">Nucleus</location>
    </subcellularLocation>
</comment>
<evidence type="ECO:0000256" key="5">
    <source>
        <dbReference type="ARBA" id="ARBA00015413"/>
    </source>
</evidence>
<evidence type="ECO:0000256" key="2">
    <source>
        <dbReference type="ARBA" id="ARBA00004123"/>
    </source>
</evidence>
<feature type="domain" description="SET" evidence="16">
    <location>
        <begin position="115"/>
        <end position="229"/>
    </location>
</feature>
<dbReference type="GO" id="GO:0005634">
    <property type="term" value="C:nucleus"/>
    <property type="evidence" value="ECO:0007669"/>
    <property type="project" value="UniProtKB-SubCell"/>
</dbReference>
<keyword evidence="7" id="KW-0489">Methyltransferase</keyword>
<dbReference type="SUPFAM" id="SSF82199">
    <property type="entry name" value="SET domain"/>
    <property type="match status" value="1"/>
</dbReference>
<dbReference type="InterPro" id="IPR039977">
    <property type="entry name" value="Suv4-20/Set9"/>
</dbReference>
<keyword evidence="6" id="KW-0158">Chromosome</keyword>
<feature type="region of interest" description="Disordered" evidence="15">
    <location>
        <begin position="281"/>
        <end position="393"/>
    </location>
</feature>
<dbReference type="PROSITE" id="PS51567">
    <property type="entry name" value="SAM_MT43_SUVAR420_1"/>
    <property type="match status" value="1"/>
</dbReference>
<protein>
    <recommendedName>
        <fullName evidence="5">Histone-lysine N-methyltransferase SET9</fullName>
        <ecNumber evidence="12">2.1.1.372</ecNumber>
    </recommendedName>
    <alternativeName>
        <fullName evidence="4">Histone-lysine N-methyltransferase set9</fullName>
    </alternativeName>
    <alternativeName>
        <fullName evidence="13">SET domain protein 9</fullName>
    </alternativeName>
</protein>
<dbReference type="InterPro" id="IPR046341">
    <property type="entry name" value="SET_dom_sf"/>
</dbReference>
<dbReference type="InterPro" id="IPR025783">
    <property type="entry name" value="Set9_fungi"/>
</dbReference>
<evidence type="ECO:0000256" key="8">
    <source>
        <dbReference type="ARBA" id="ARBA00022679"/>
    </source>
</evidence>
<comment type="caution">
    <text evidence="17">The sequence shown here is derived from an EMBL/GenBank/DDBJ whole genome shotgun (WGS) entry which is preliminary data.</text>
</comment>
<dbReference type="Gene3D" id="2.170.270.10">
    <property type="entry name" value="SET domain"/>
    <property type="match status" value="1"/>
</dbReference>
<evidence type="ECO:0000259" key="16">
    <source>
        <dbReference type="PROSITE" id="PS50280"/>
    </source>
</evidence>
<reference evidence="17" key="1">
    <citation type="submission" date="2023-06" db="EMBL/GenBank/DDBJ databases">
        <title>Genome-scale phylogeny and comparative genomics of the fungal order Sordariales.</title>
        <authorList>
            <consortium name="Lawrence Berkeley National Laboratory"/>
            <person name="Hensen N."/>
            <person name="Bonometti L."/>
            <person name="Westerberg I."/>
            <person name="Brannstrom I.O."/>
            <person name="Guillou S."/>
            <person name="Cros-Aarteil S."/>
            <person name="Calhoun S."/>
            <person name="Haridas S."/>
            <person name="Kuo A."/>
            <person name="Mondo S."/>
            <person name="Pangilinan J."/>
            <person name="Riley R."/>
            <person name="Labutti K."/>
            <person name="Andreopoulos B."/>
            <person name="Lipzen A."/>
            <person name="Chen C."/>
            <person name="Yanf M."/>
            <person name="Daum C."/>
            <person name="Ng V."/>
            <person name="Clum A."/>
            <person name="Steindorff A."/>
            <person name="Ohm R."/>
            <person name="Martin F."/>
            <person name="Silar P."/>
            <person name="Natvig D."/>
            <person name="Lalanne C."/>
            <person name="Gautier V."/>
            <person name="Ament-Velasquez S.L."/>
            <person name="Kruys A."/>
            <person name="Hutchinson M.I."/>
            <person name="Powell A.J."/>
            <person name="Barry K."/>
            <person name="Miller A.N."/>
            <person name="Grigoriev I.V."/>
            <person name="Debuchy R."/>
            <person name="Gladieux P."/>
            <person name="Thoren M.H."/>
            <person name="Johannesson H."/>
        </authorList>
    </citation>
    <scope>NUCLEOTIDE SEQUENCE</scope>
    <source>
        <strain evidence="17">8032-3</strain>
    </source>
</reference>
<feature type="region of interest" description="Disordered" evidence="15">
    <location>
        <begin position="456"/>
        <end position="599"/>
    </location>
</feature>
<evidence type="ECO:0000256" key="13">
    <source>
        <dbReference type="ARBA" id="ARBA00030653"/>
    </source>
</evidence>
<dbReference type="CDD" id="cd10524">
    <property type="entry name" value="SET_Suv4-20-like"/>
    <property type="match status" value="1"/>
</dbReference>
<dbReference type="Gene3D" id="1.10.10.1700">
    <property type="entry name" value="Histone-lysine N-methyltransferase"/>
    <property type="match status" value="1"/>
</dbReference>
<evidence type="ECO:0000256" key="14">
    <source>
        <dbReference type="ARBA" id="ARBA00048081"/>
    </source>
</evidence>
<feature type="compositionally biased region" description="Basic and acidic residues" evidence="15">
    <location>
        <begin position="550"/>
        <end position="560"/>
    </location>
</feature>
<name>A0AAJ0FHI8_9PEZI</name>